<sequence>MPRKQRIILTSVFGTSHDQWRNLPTLAACYADPIASITHTRPHSAAMFLLPWSETCQDHESRAWIICPALETLPLVFCACTTTASVL</sequence>
<dbReference type="AlphaFoldDB" id="A0A9P8XTZ3"/>
<comment type="caution">
    <text evidence="1">The sequence shown here is derived from an EMBL/GenBank/DDBJ whole genome shotgun (WGS) entry which is preliminary data.</text>
</comment>
<reference evidence="1" key="1">
    <citation type="journal article" date="2021" name="Nat. Commun.">
        <title>Genetic determinants of endophytism in the Arabidopsis root mycobiome.</title>
        <authorList>
            <person name="Mesny F."/>
            <person name="Miyauchi S."/>
            <person name="Thiergart T."/>
            <person name="Pickel B."/>
            <person name="Atanasova L."/>
            <person name="Karlsson M."/>
            <person name="Huettel B."/>
            <person name="Barry K.W."/>
            <person name="Haridas S."/>
            <person name="Chen C."/>
            <person name="Bauer D."/>
            <person name="Andreopoulos W."/>
            <person name="Pangilinan J."/>
            <person name="LaButti K."/>
            <person name="Riley R."/>
            <person name="Lipzen A."/>
            <person name="Clum A."/>
            <person name="Drula E."/>
            <person name="Henrissat B."/>
            <person name="Kohler A."/>
            <person name="Grigoriev I.V."/>
            <person name="Martin F.M."/>
            <person name="Hacquard S."/>
        </authorList>
    </citation>
    <scope>NUCLEOTIDE SEQUENCE</scope>
    <source>
        <strain evidence="1">MPI-CAGE-CH-0230</strain>
    </source>
</reference>
<dbReference type="EMBL" id="JAGTJQ010000012">
    <property type="protein sequence ID" value="KAH7016503.1"/>
    <property type="molecule type" value="Genomic_DNA"/>
</dbReference>
<protein>
    <submittedName>
        <fullName evidence="1">Uncharacterized protein</fullName>
    </submittedName>
</protein>
<keyword evidence="2" id="KW-1185">Reference proteome</keyword>
<dbReference type="GeneID" id="70185258"/>
<dbReference type="OrthoDB" id="5244761at2759"/>
<evidence type="ECO:0000313" key="1">
    <source>
        <dbReference type="EMBL" id="KAH7016503.1"/>
    </source>
</evidence>
<name>A0A9P8XTZ3_9PEZI</name>
<gene>
    <name evidence="1" type="ORF">B0I36DRAFT_337911</name>
</gene>
<organism evidence="1 2">
    <name type="scientific">Microdochium trichocladiopsis</name>
    <dbReference type="NCBI Taxonomy" id="1682393"/>
    <lineage>
        <taxon>Eukaryota</taxon>
        <taxon>Fungi</taxon>
        <taxon>Dikarya</taxon>
        <taxon>Ascomycota</taxon>
        <taxon>Pezizomycotina</taxon>
        <taxon>Sordariomycetes</taxon>
        <taxon>Xylariomycetidae</taxon>
        <taxon>Xylariales</taxon>
        <taxon>Microdochiaceae</taxon>
        <taxon>Microdochium</taxon>
    </lineage>
</organism>
<proteinExistence type="predicted"/>
<accession>A0A9P8XTZ3</accession>
<dbReference type="RefSeq" id="XP_046006127.1">
    <property type="nucleotide sequence ID" value="XM_046155712.1"/>
</dbReference>
<evidence type="ECO:0000313" key="2">
    <source>
        <dbReference type="Proteomes" id="UP000756346"/>
    </source>
</evidence>
<dbReference type="Proteomes" id="UP000756346">
    <property type="component" value="Unassembled WGS sequence"/>
</dbReference>